<protein>
    <recommendedName>
        <fullName evidence="2">DUF559 domain-containing protein</fullName>
    </recommendedName>
</protein>
<reference evidence="4" key="1">
    <citation type="submission" date="2016-02" db="EMBL/GenBank/DDBJ databases">
        <authorList>
            <person name="Wen L."/>
            <person name="He K."/>
            <person name="Yang H."/>
        </authorList>
    </citation>
    <scope>NUCLEOTIDE SEQUENCE [LARGE SCALE GENOMIC DNA]</scope>
    <source>
        <strain evidence="4">JCM 15929</strain>
    </source>
</reference>
<dbReference type="Proteomes" id="UP000070258">
    <property type="component" value="Unassembled WGS sequence"/>
</dbReference>
<evidence type="ECO:0000313" key="4">
    <source>
        <dbReference type="Proteomes" id="UP000070258"/>
    </source>
</evidence>
<feature type="region of interest" description="Disordered" evidence="1">
    <location>
        <begin position="114"/>
        <end position="161"/>
    </location>
</feature>
<organism evidence="3 4">
    <name type="scientific">Tsukamurella pseudospumae</name>
    <dbReference type="NCBI Taxonomy" id="239498"/>
    <lineage>
        <taxon>Bacteria</taxon>
        <taxon>Bacillati</taxon>
        <taxon>Actinomycetota</taxon>
        <taxon>Actinomycetes</taxon>
        <taxon>Mycobacteriales</taxon>
        <taxon>Tsukamurellaceae</taxon>
        <taxon>Tsukamurella</taxon>
    </lineage>
</organism>
<dbReference type="AlphaFoldDB" id="A0A137ZY23"/>
<feature type="domain" description="DUF559" evidence="2">
    <location>
        <begin position="266"/>
        <end position="339"/>
    </location>
</feature>
<evidence type="ECO:0000259" key="2">
    <source>
        <dbReference type="Pfam" id="PF04480"/>
    </source>
</evidence>
<gene>
    <name evidence="3" type="ORF">AXK60_14595</name>
</gene>
<dbReference type="EMBL" id="LSRF01000058">
    <property type="protein sequence ID" value="KXP03096.1"/>
    <property type="molecule type" value="Genomic_DNA"/>
</dbReference>
<dbReference type="STRING" id="239498.AXK60_14595"/>
<dbReference type="Gene3D" id="3.40.960.10">
    <property type="entry name" value="VSR Endonuclease"/>
    <property type="match status" value="1"/>
</dbReference>
<sequence length="349" mass="38585">MDLVTLIAENADAGVISRARLIALGAEPREISKLRHAGVLLVIRRGWYAIAGADPAVITAVRAGGTVTCVSALAFHPEVWVPPGVQRTHIRWPVHRAELRGSGKVAQQRTARAAMAARRQRDGGRNPRRAGTDDIGCADGARRARRTRDGPWSKMRAWSKSSPGSTALSAYCHSHRPPSTSDRAVDPLPIALQCAANRLSPDYLVAVLDSTLRRQPAYTQEDLRVIFAGAPHRVLRLLDRLDAEAGSGTESVARFRLQNARFAVRSQVEIEDVGHVDLLVGERLIVECDSRAHHNDEQRREDNRRDRRATVSGYSVLRIEYEDVMFSWNTVLADVVAIIRGRPRVPGRH</sequence>
<dbReference type="OrthoDB" id="2594539at2"/>
<dbReference type="Pfam" id="PF04480">
    <property type="entry name" value="DUF559"/>
    <property type="match status" value="1"/>
</dbReference>
<accession>A0A137ZY23</accession>
<name>A0A137ZY23_9ACTN</name>
<evidence type="ECO:0000256" key="1">
    <source>
        <dbReference type="SAM" id="MobiDB-lite"/>
    </source>
</evidence>
<proteinExistence type="predicted"/>
<evidence type="ECO:0000313" key="3">
    <source>
        <dbReference type="EMBL" id="KXP03096.1"/>
    </source>
</evidence>
<comment type="caution">
    <text evidence="3">The sequence shown here is derived from an EMBL/GenBank/DDBJ whole genome shotgun (WGS) entry which is preliminary data.</text>
</comment>
<dbReference type="InterPro" id="IPR007569">
    <property type="entry name" value="DUF559"/>
</dbReference>
<dbReference type="RefSeq" id="WP_068573602.1">
    <property type="nucleotide sequence ID" value="NZ_LSRF01000058.1"/>
</dbReference>